<reference evidence="8 9" key="1">
    <citation type="submission" date="2019-04" db="EMBL/GenBank/DDBJ databases">
        <title>Friends and foes A comparative genomics study of 23 Aspergillus species from section Flavi.</title>
        <authorList>
            <consortium name="DOE Joint Genome Institute"/>
            <person name="Kjaerbolling I."/>
            <person name="Vesth T."/>
            <person name="Frisvad J.C."/>
            <person name="Nybo J.L."/>
            <person name="Theobald S."/>
            <person name="Kildgaard S."/>
            <person name="Isbrandt T."/>
            <person name="Kuo A."/>
            <person name="Sato A."/>
            <person name="Lyhne E.K."/>
            <person name="Kogle M.E."/>
            <person name="Wiebenga A."/>
            <person name="Kun R.S."/>
            <person name="Lubbers R.J."/>
            <person name="Makela M.R."/>
            <person name="Barry K."/>
            <person name="Chovatia M."/>
            <person name="Clum A."/>
            <person name="Daum C."/>
            <person name="Haridas S."/>
            <person name="He G."/>
            <person name="LaButti K."/>
            <person name="Lipzen A."/>
            <person name="Mondo S."/>
            <person name="Riley R."/>
            <person name="Salamov A."/>
            <person name="Simmons B.A."/>
            <person name="Magnuson J.K."/>
            <person name="Henrissat B."/>
            <person name="Mortensen U.H."/>
            <person name="Larsen T.O."/>
            <person name="Devries R.P."/>
            <person name="Grigoriev I.V."/>
            <person name="Machida M."/>
            <person name="Baker S.E."/>
            <person name="Andersen M.R."/>
        </authorList>
    </citation>
    <scope>NUCLEOTIDE SEQUENCE [LARGE SCALE GENOMIC DNA]</scope>
    <source>
        <strain evidence="8 9">CBS 151.66</strain>
    </source>
</reference>
<keyword evidence="9" id="KW-1185">Reference proteome</keyword>
<protein>
    <submittedName>
        <fullName evidence="8">Glycoside hydrolase family 32 protein</fullName>
    </submittedName>
</protein>
<dbReference type="Gene3D" id="2.60.120.560">
    <property type="entry name" value="Exo-inulinase, domain 1"/>
    <property type="match status" value="1"/>
</dbReference>
<evidence type="ECO:0000256" key="2">
    <source>
        <dbReference type="ARBA" id="ARBA00022729"/>
    </source>
</evidence>
<dbReference type="GO" id="GO:0005987">
    <property type="term" value="P:sucrose catabolic process"/>
    <property type="evidence" value="ECO:0007669"/>
    <property type="project" value="TreeGrafter"/>
</dbReference>
<organism evidence="8 9">
    <name type="scientific">Aspergillus leporis</name>
    <dbReference type="NCBI Taxonomy" id="41062"/>
    <lineage>
        <taxon>Eukaryota</taxon>
        <taxon>Fungi</taxon>
        <taxon>Dikarya</taxon>
        <taxon>Ascomycota</taxon>
        <taxon>Pezizomycotina</taxon>
        <taxon>Eurotiomycetes</taxon>
        <taxon>Eurotiomycetidae</taxon>
        <taxon>Eurotiales</taxon>
        <taxon>Aspergillaceae</taxon>
        <taxon>Aspergillus</taxon>
        <taxon>Aspergillus subgen. Circumdati</taxon>
    </lineage>
</organism>
<dbReference type="InterPro" id="IPR013189">
    <property type="entry name" value="Glyco_hydro_32_C"/>
</dbReference>
<sequence>MSVLIQSSQATECCVISAPRTFEQKTKIRGSDKKQSIPLISDRAPSFHIKAPHGWLNDPCGLGYNPSTGLYHVAFQWNPKGNDWGNASWGYATSEDFVTWKAAPSPCLAPSTTYDQCGVFTGCLRATDLHGKPGALTSIYTSVSHLPIHYTLPYVKGCETLSVAVSQDGVTWERQSCNPILPGPPSNINVTGWRDPYVGTWSSMQGMAGSASSELYGFLSGGIKDKTPTVFVYTINPTNLHEWSYIGHLVDVGLNIYPSRWSGDFGVNWEVANVMTLSDDQGVSRDFVIMGTEGCVRFDDIARQTSRRVAMDKRTQRQQLWMSVTVHQDNEVRHDTQALARYSFAGIFDHGCFYAANSFFDPTTSQHIVYGWITEEDLPDQLRHAQGWSGLISLPRVISMVTLYNVTKARHSDPKEITSIETEPNTKGSYTIRTLGVQPDQRLKKLRTQACNTELRNVRLYHYTTVPLQTSKWEVRAEFAVNRQCTRVGFAVAHDADLSSQTIISWETPNETFTIERPNAYGPNINHGLETAPHTLFTSSDEHGEEKEETLRIHAIFDMSVLEVFVNERTAISTRVYMPHDRCFGARFFAEANSASTSTINADPAAVLLQANVWDGLAA</sequence>
<dbReference type="SUPFAM" id="SSF49899">
    <property type="entry name" value="Concanavalin A-like lectins/glucanases"/>
    <property type="match status" value="1"/>
</dbReference>
<dbReference type="InterPro" id="IPR013148">
    <property type="entry name" value="Glyco_hydro_32_N"/>
</dbReference>
<dbReference type="GO" id="GO:0004575">
    <property type="term" value="F:sucrose alpha-glucosidase activity"/>
    <property type="evidence" value="ECO:0007669"/>
    <property type="project" value="TreeGrafter"/>
</dbReference>
<dbReference type="SMART" id="SM00640">
    <property type="entry name" value="Glyco_32"/>
    <property type="match status" value="1"/>
</dbReference>
<feature type="domain" description="Glycosyl hydrolase family 32 C-terminal" evidence="7">
    <location>
        <begin position="443"/>
        <end position="602"/>
    </location>
</feature>
<dbReference type="Gene3D" id="2.115.10.20">
    <property type="entry name" value="Glycosyl hydrolase domain, family 43"/>
    <property type="match status" value="1"/>
</dbReference>
<comment type="similarity">
    <text evidence="1 5">Belongs to the glycosyl hydrolase 32 family.</text>
</comment>
<dbReference type="Pfam" id="PF08244">
    <property type="entry name" value="Glyco_hydro_32C"/>
    <property type="match status" value="1"/>
</dbReference>
<evidence type="ECO:0000256" key="4">
    <source>
        <dbReference type="ARBA" id="ARBA00023295"/>
    </source>
</evidence>
<keyword evidence="3 5" id="KW-0378">Hydrolase</keyword>
<evidence type="ECO:0000313" key="9">
    <source>
        <dbReference type="Proteomes" id="UP000326565"/>
    </source>
</evidence>
<proteinExistence type="inferred from homology"/>
<evidence type="ECO:0000256" key="3">
    <source>
        <dbReference type="ARBA" id="ARBA00022801"/>
    </source>
</evidence>
<evidence type="ECO:0000256" key="1">
    <source>
        <dbReference type="ARBA" id="ARBA00009902"/>
    </source>
</evidence>
<dbReference type="SUPFAM" id="SSF75005">
    <property type="entry name" value="Arabinanase/levansucrase/invertase"/>
    <property type="match status" value="1"/>
</dbReference>
<dbReference type="PANTHER" id="PTHR42800:SF3">
    <property type="entry name" value="GLYCOSYL HYDROLASE FAMILY 32 N-TERMINAL DOMAIN-CONTAINING PROTEIN"/>
    <property type="match status" value="1"/>
</dbReference>
<dbReference type="Pfam" id="PF00251">
    <property type="entry name" value="Glyco_hydro_32N"/>
    <property type="match status" value="1"/>
</dbReference>
<dbReference type="CDD" id="cd18621">
    <property type="entry name" value="GH32_XdINV-like"/>
    <property type="match status" value="1"/>
</dbReference>
<dbReference type="OrthoDB" id="202537at2759"/>
<feature type="domain" description="Glycosyl hydrolase family 32 N-terminal" evidence="6">
    <location>
        <begin position="48"/>
        <end position="402"/>
    </location>
</feature>
<evidence type="ECO:0000256" key="5">
    <source>
        <dbReference type="RuleBase" id="RU362110"/>
    </source>
</evidence>
<dbReference type="AlphaFoldDB" id="A0A5N5X2J5"/>
<gene>
    <name evidence="8" type="ORF">BDV29DRAFT_135522</name>
</gene>
<dbReference type="Proteomes" id="UP000326565">
    <property type="component" value="Unassembled WGS sequence"/>
</dbReference>
<keyword evidence="2" id="KW-0732">Signal</keyword>
<dbReference type="GO" id="GO:0005737">
    <property type="term" value="C:cytoplasm"/>
    <property type="evidence" value="ECO:0007669"/>
    <property type="project" value="TreeGrafter"/>
</dbReference>
<dbReference type="InterPro" id="IPR013320">
    <property type="entry name" value="ConA-like_dom_sf"/>
</dbReference>
<evidence type="ECO:0000313" key="8">
    <source>
        <dbReference type="EMBL" id="KAB8073520.1"/>
    </source>
</evidence>
<accession>A0A5N5X2J5</accession>
<evidence type="ECO:0000259" key="7">
    <source>
        <dbReference type="Pfam" id="PF08244"/>
    </source>
</evidence>
<dbReference type="FunFam" id="2.115.10.20:FF:000011">
    <property type="entry name" value="Glycosyl hydrolases family 32 superfamily"/>
    <property type="match status" value="1"/>
</dbReference>
<dbReference type="InterPro" id="IPR023296">
    <property type="entry name" value="Glyco_hydro_beta-prop_sf"/>
</dbReference>
<dbReference type="InterPro" id="IPR001362">
    <property type="entry name" value="Glyco_hydro_32"/>
</dbReference>
<name>A0A5N5X2J5_9EURO</name>
<dbReference type="EMBL" id="ML732225">
    <property type="protein sequence ID" value="KAB8073520.1"/>
    <property type="molecule type" value="Genomic_DNA"/>
</dbReference>
<dbReference type="PANTHER" id="PTHR42800">
    <property type="entry name" value="EXOINULINASE INUD (AFU_ORTHOLOGUE AFUA_5G00480)"/>
    <property type="match status" value="1"/>
</dbReference>
<keyword evidence="4 5" id="KW-0326">Glycosidase</keyword>
<evidence type="ECO:0000259" key="6">
    <source>
        <dbReference type="Pfam" id="PF00251"/>
    </source>
</evidence>